<feature type="active site" description="Proton acceptor" evidence="4">
    <location>
        <position position="250"/>
    </location>
</feature>
<dbReference type="InterPro" id="IPR016461">
    <property type="entry name" value="COMT-like"/>
</dbReference>
<evidence type="ECO:0000256" key="1">
    <source>
        <dbReference type="ARBA" id="ARBA00022603"/>
    </source>
</evidence>
<feature type="domain" description="O-methyltransferase C-terminal" evidence="5">
    <location>
        <begin position="114"/>
        <end position="324"/>
    </location>
</feature>
<evidence type="ECO:0000259" key="5">
    <source>
        <dbReference type="Pfam" id="PF00891"/>
    </source>
</evidence>
<gene>
    <name evidence="7" type="ORF">BB934_07505</name>
</gene>
<dbReference type="Gene3D" id="1.10.10.10">
    <property type="entry name" value="Winged helix-like DNA-binding domain superfamily/Winged helix DNA-binding domain"/>
    <property type="match status" value="1"/>
</dbReference>
<dbReference type="InterPro" id="IPR001077">
    <property type="entry name" value="COMT_C"/>
</dbReference>
<evidence type="ECO:0000256" key="2">
    <source>
        <dbReference type="ARBA" id="ARBA00022679"/>
    </source>
</evidence>
<dbReference type="PANTHER" id="PTHR43712">
    <property type="entry name" value="PUTATIVE (AFU_ORTHOLOGUE AFUA_4G14580)-RELATED"/>
    <property type="match status" value="1"/>
</dbReference>
<dbReference type="OrthoDB" id="9766840at2"/>
<dbReference type="PANTHER" id="PTHR43712:SF2">
    <property type="entry name" value="O-METHYLTRANSFERASE CICE"/>
    <property type="match status" value="1"/>
</dbReference>
<dbReference type="Gene3D" id="1.10.287.1350">
    <property type="match status" value="1"/>
</dbReference>
<dbReference type="GO" id="GO:0008171">
    <property type="term" value="F:O-methyltransferase activity"/>
    <property type="evidence" value="ECO:0007669"/>
    <property type="project" value="InterPro"/>
</dbReference>
<evidence type="ECO:0000256" key="3">
    <source>
        <dbReference type="ARBA" id="ARBA00022691"/>
    </source>
</evidence>
<dbReference type="InterPro" id="IPR029063">
    <property type="entry name" value="SAM-dependent_MTases_sf"/>
</dbReference>
<dbReference type="InterPro" id="IPR036390">
    <property type="entry name" value="WH_DNA-bd_sf"/>
</dbReference>
<organism evidence="7">
    <name type="scientific">Microvirga ossetica</name>
    <dbReference type="NCBI Taxonomy" id="1882682"/>
    <lineage>
        <taxon>Bacteria</taxon>
        <taxon>Pseudomonadati</taxon>
        <taxon>Pseudomonadota</taxon>
        <taxon>Alphaproteobacteria</taxon>
        <taxon>Hyphomicrobiales</taxon>
        <taxon>Methylobacteriaceae</taxon>
        <taxon>Microvirga</taxon>
    </lineage>
</organism>
<protein>
    <submittedName>
        <fullName evidence="7">Uncharacterized protein</fullName>
    </submittedName>
</protein>
<dbReference type="GO" id="GO:0032259">
    <property type="term" value="P:methylation"/>
    <property type="evidence" value="ECO:0007669"/>
    <property type="project" value="UniProtKB-KW"/>
</dbReference>
<dbReference type="InterPro" id="IPR012967">
    <property type="entry name" value="COMT_dimerisation"/>
</dbReference>
<evidence type="ECO:0000259" key="6">
    <source>
        <dbReference type="Pfam" id="PF08100"/>
    </source>
</evidence>
<dbReference type="RefSeq" id="WP_099509090.1">
    <property type="nucleotide sequence ID" value="NZ_CP016616.1"/>
</dbReference>
<dbReference type="GO" id="GO:0046983">
    <property type="term" value="F:protein dimerization activity"/>
    <property type="evidence" value="ECO:0007669"/>
    <property type="project" value="InterPro"/>
</dbReference>
<dbReference type="Pfam" id="PF00891">
    <property type="entry name" value="Methyltransf_2"/>
    <property type="match status" value="1"/>
</dbReference>
<name>A0A1B2EDR1_9HYPH</name>
<reference evidence="7" key="1">
    <citation type="submission" date="2016-07" db="EMBL/GenBank/DDBJ databases">
        <title>Microvirga ossetica sp. nov. a new species of rhizobia isolated from root nodules of the legume species Vicia alpestris Steven originated from North Ossetia region in the Caucasus.</title>
        <authorList>
            <person name="Safronova V.I."/>
            <person name="Kuznetsova I.G."/>
            <person name="Sazanova A.L."/>
            <person name="Belimov A."/>
            <person name="Andronov E."/>
            <person name="Osledkin Y.S."/>
            <person name="Onishchuk O.P."/>
            <person name="Kurchak O.N."/>
            <person name="Shaposhnikov A.I."/>
            <person name="Willems A."/>
            <person name="Tikhonovich I.A."/>
        </authorList>
    </citation>
    <scope>NUCLEOTIDE SEQUENCE [LARGE SCALE GENOMIC DNA]</scope>
    <source>
        <strain evidence="7">V5/3M</strain>
    </source>
</reference>
<dbReference type="Gene3D" id="3.40.50.150">
    <property type="entry name" value="Vaccinia Virus protein VP39"/>
    <property type="match status" value="1"/>
</dbReference>
<keyword evidence="1" id="KW-0489">Methyltransferase</keyword>
<dbReference type="KEGG" id="moc:BB934_07505"/>
<keyword evidence="3" id="KW-0949">S-adenosyl-L-methionine</keyword>
<dbReference type="InterPro" id="IPR036388">
    <property type="entry name" value="WH-like_DNA-bd_sf"/>
</dbReference>
<dbReference type="Pfam" id="PF08100">
    <property type="entry name" value="Dimerisation"/>
    <property type="match status" value="1"/>
</dbReference>
<feature type="domain" description="O-methyltransferase dimerisation" evidence="6">
    <location>
        <begin position="18"/>
        <end position="90"/>
    </location>
</feature>
<evidence type="ECO:0000256" key="4">
    <source>
        <dbReference type="PIRSR" id="PIRSR005739-1"/>
    </source>
</evidence>
<dbReference type="PIRSF" id="PIRSF005739">
    <property type="entry name" value="O-mtase"/>
    <property type="match status" value="1"/>
</dbReference>
<proteinExistence type="predicted"/>
<dbReference type="AlphaFoldDB" id="A0A1B2EDR1"/>
<dbReference type="PROSITE" id="PS51683">
    <property type="entry name" value="SAM_OMT_II"/>
    <property type="match status" value="1"/>
</dbReference>
<dbReference type="CDD" id="cd02440">
    <property type="entry name" value="AdoMet_MTases"/>
    <property type="match status" value="1"/>
</dbReference>
<dbReference type="SUPFAM" id="SSF46785">
    <property type="entry name" value="Winged helix' DNA-binding domain"/>
    <property type="match status" value="1"/>
</dbReference>
<dbReference type="EMBL" id="CP016616">
    <property type="protein sequence ID" value="ANY78098.1"/>
    <property type="molecule type" value="Genomic_DNA"/>
</dbReference>
<dbReference type="SUPFAM" id="SSF53335">
    <property type="entry name" value="S-adenosyl-L-methionine-dependent methyltransferases"/>
    <property type="match status" value="1"/>
</dbReference>
<sequence length="343" mass="38032">MSHQITGIEGFNNVALLVRAFQLSRMLQVATSLDLAGRVADGPQPVTQLASDCGANPDMLLRLCRALAAFGIFRVMPDGQVSQTSHSAWLRKDAEPTLYYAARYWTTRGNWQAWANLEYAVRTGESPFRETFGVANFEYLAAHPYEASLFDLFMQHSPDDRHAAVVEAYDFSNARLVVDVGGGTGALLTAILIAHPDMKGLLFDQEAVVAAAPEMLRGFGLSERCRIEAGSFFEALPKGGDIYTLSQILHDWNDERCLTILSNCREAMGQDARLLVIERVLDEEPGQTNPMSYLADIHMMVNFDGGRERTETEFAGLFTRSGFSAPHVLQTRSPFYIIEARPV</sequence>
<keyword evidence="2" id="KW-0808">Transferase</keyword>
<evidence type="ECO:0000313" key="7">
    <source>
        <dbReference type="EMBL" id="ANY78098.1"/>
    </source>
</evidence>
<accession>A0A1B2EDR1</accession>